<dbReference type="Gene3D" id="2.60.40.150">
    <property type="entry name" value="C2 domain"/>
    <property type="match status" value="1"/>
</dbReference>
<dbReference type="SUPFAM" id="SSF49562">
    <property type="entry name" value="C2 domain (Calcium/lipid-binding domain, CaLB)"/>
    <property type="match status" value="1"/>
</dbReference>
<dbReference type="PROSITE" id="PS50004">
    <property type="entry name" value="C2"/>
    <property type="match status" value="1"/>
</dbReference>
<dbReference type="PANTHER" id="PTHR32246:SF17">
    <property type="entry name" value="BON1-ASSOCIATED PROTEIN 2"/>
    <property type="match status" value="1"/>
</dbReference>
<dbReference type="Pfam" id="PF00168">
    <property type="entry name" value="C2"/>
    <property type="match status" value="1"/>
</dbReference>
<gene>
    <name evidence="2" type="ORF">TSUD_361920</name>
</gene>
<dbReference type="InterPro" id="IPR000008">
    <property type="entry name" value="C2_dom"/>
</dbReference>
<organism evidence="2 3">
    <name type="scientific">Trifolium subterraneum</name>
    <name type="common">Subterranean clover</name>
    <dbReference type="NCBI Taxonomy" id="3900"/>
    <lineage>
        <taxon>Eukaryota</taxon>
        <taxon>Viridiplantae</taxon>
        <taxon>Streptophyta</taxon>
        <taxon>Embryophyta</taxon>
        <taxon>Tracheophyta</taxon>
        <taxon>Spermatophyta</taxon>
        <taxon>Magnoliopsida</taxon>
        <taxon>eudicotyledons</taxon>
        <taxon>Gunneridae</taxon>
        <taxon>Pentapetalae</taxon>
        <taxon>rosids</taxon>
        <taxon>fabids</taxon>
        <taxon>Fabales</taxon>
        <taxon>Fabaceae</taxon>
        <taxon>Papilionoideae</taxon>
        <taxon>50 kb inversion clade</taxon>
        <taxon>NPAAA clade</taxon>
        <taxon>Hologalegina</taxon>
        <taxon>IRL clade</taxon>
        <taxon>Trifolieae</taxon>
        <taxon>Trifolium</taxon>
    </lineage>
</organism>
<protein>
    <recommendedName>
        <fullName evidence="1">C2 domain-containing protein</fullName>
    </recommendedName>
</protein>
<dbReference type="Proteomes" id="UP000242715">
    <property type="component" value="Unassembled WGS sequence"/>
</dbReference>
<keyword evidence="3" id="KW-1185">Reference proteome</keyword>
<evidence type="ECO:0000259" key="1">
    <source>
        <dbReference type="PROSITE" id="PS50004"/>
    </source>
</evidence>
<accession>A0A2Z6MWH9</accession>
<evidence type="ECO:0000313" key="2">
    <source>
        <dbReference type="EMBL" id="GAU29202.1"/>
    </source>
</evidence>
<dbReference type="InterPro" id="IPR044750">
    <property type="entry name" value="C2_SRC2/BAP"/>
</dbReference>
<name>A0A2Z6MWH9_TRISU</name>
<dbReference type="CDD" id="cd04051">
    <property type="entry name" value="C2_SRC2_like"/>
    <property type="match status" value="1"/>
</dbReference>
<dbReference type="EMBL" id="DF973390">
    <property type="protein sequence ID" value="GAU29202.1"/>
    <property type="molecule type" value="Genomic_DNA"/>
</dbReference>
<dbReference type="AlphaFoldDB" id="A0A2Z6MWH9"/>
<proteinExistence type="predicted"/>
<dbReference type="GO" id="GO:0006952">
    <property type="term" value="P:defense response"/>
    <property type="evidence" value="ECO:0007669"/>
    <property type="project" value="InterPro"/>
</dbReference>
<dbReference type="PANTHER" id="PTHR32246">
    <property type="entry name" value="INGRESSION PROTEIN FIC1"/>
    <property type="match status" value="1"/>
</dbReference>
<reference evidence="3" key="1">
    <citation type="journal article" date="2017" name="Front. Plant Sci.">
        <title>Climate Clever Clovers: New Paradigm to Reduce the Environmental Footprint of Ruminants by Breeding Low Methanogenic Forages Utilizing Haplotype Variation.</title>
        <authorList>
            <person name="Kaur P."/>
            <person name="Appels R."/>
            <person name="Bayer P.E."/>
            <person name="Keeble-Gagnere G."/>
            <person name="Wang J."/>
            <person name="Hirakawa H."/>
            <person name="Shirasawa K."/>
            <person name="Vercoe P."/>
            <person name="Stefanova K."/>
            <person name="Durmic Z."/>
            <person name="Nichols P."/>
            <person name="Revell C."/>
            <person name="Isobe S.N."/>
            <person name="Edwards D."/>
            <person name="Erskine W."/>
        </authorList>
    </citation>
    <scope>NUCLEOTIDE SEQUENCE [LARGE SCALE GENOMIC DNA]</scope>
    <source>
        <strain evidence="3">cv. Daliak</strain>
    </source>
</reference>
<feature type="domain" description="C2" evidence="1">
    <location>
        <begin position="1"/>
        <end position="107"/>
    </location>
</feature>
<sequence length="180" mass="19755">MSRTMEITILSAENLEENKKAIKGNVNTFVTVQCDGSNNELNATKLDSKGGSYPSWNEKLVMDVPLHARFITIEVKYKTRGNSSTSVGMARIPISDFIGGYVHENQLQFLSYRLWDNRVRRNGVVNISVRVKMSQQNSCSNLMSSTVNGGPVTGVPVAGNGSTGVVTGIPAVWLNYQRNI</sequence>
<dbReference type="InterPro" id="IPR035892">
    <property type="entry name" value="C2_domain_sf"/>
</dbReference>
<evidence type="ECO:0000313" key="3">
    <source>
        <dbReference type="Proteomes" id="UP000242715"/>
    </source>
</evidence>
<dbReference type="OrthoDB" id="884464at2759"/>
<dbReference type="SMART" id="SM00239">
    <property type="entry name" value="C2"/>
    <property type="match status" value="1"/>
</dbReference>